<dbReference type="Proteomes" id="UP000469421">
    <property type="component" value="Unassembled WGS sequence"/>
</dbReference>
<accession>A0A6N7LVR4</accession>
<evidence type="ECO:0000256" key="1">
    <source>
        <dbReference type="ARBA" id="ARBA00007664"/>
    </source>
</evidence>
<dbReference type="Pfam" id="PF00089">
    <property type="entry name" value="Trypsin"/>
    <property type="match status" value="1"/>
</dbReference>
<feature type="transmembrane region" description="Helical" evidence="4">
    <location>
        <begin position="573"/>
        <end position="590"/>
    </location>
</feature>
<feature type="domain" description="Peptidase S1" evidence="6">
    <location>
        <begin position="28"/>
        <end position="298"/>
    </location>
</feature>
<proteinExistence type="inferred from homology"/>
<dbReference type="InterPro" id="IPR043504">
    <property type="entry name" value="Peptidase_S1_PA_chymotrypsin"/>
</dbReference>
<dbReference type="SMART" id="SM00020">
    <property type="entry name" value="Tryp_SPc"/>
    <property type="match status" value="1"/>
</dbReference>
<dbReference type="InterPro" id="IPR009003">
    <property type="entry name" value="Peptidase_S1_PA"/>
</dbReference>
<evidence type="ECO:0000313" key="8">
    <source>
        <dbReference type="Proteomes" id="UP000469421"/>
    </source>
</evidence>
<name>A0A6N7LVR4_9GAMM</name>
<dbReference type="PROSITE" id="PS00135">
    <property type="entry name" value="TRYPSIN_SER"/>
    <property type="match status" value="1"/>
</dbReference>
<protein>
    <submittedName>
        <fullName evidence="7">Trypsin-like serine protease</fullName>
    </submittedName>
</protein>
<organism evidence="7 8">
    <name type="scientific">Alcanivorax sediminis</name>
    <dbReference type="NCBI Taxonomy" id="2663008"/>
    <lineage>
        <taxon>Bacteria</taxon>
        <taxon>Pseudomonadati</taxon>
        <taxon>Pseudomonadota</taxon>
        <taxon>Gammaproteobacteria</taxon>
        <taxon>Oceanospirillales</taxon>
        <taxon>Alcanivoracaceae</taxon>
        <taxon>Alcanivorax</taxon>
    </lineage>
</organism>
<dbReference type="PRINTS" id="PR00722">
    <property type="entry name" value="CHYMOTRYPSIN"/>
</dbReference>
<dbReference type="InterPro" id="IPR033116">
    <property type="entry name" value="TRYPSIN_SER"/>
</dbReference>
<dbReference type="EMBL" id="WIRE01000002">
    <property type="protein sequence ID" value="MQX54537.1"/>
    <property type="molecule type" value="Genomic_DNA"/>
</dbReference>
<dbReference type="PANTHER" id="PTHR24276:SF98">
    <property type="entry name" value="FI18310P1-RELATED"/>
    <property type="match status" value="1"/>
</dbReference>
<dbReference type="AlphaFoldDB" id="A0A6N7LVR4"/>
<comment type="caution">
    <text evidence="7">The sequence shown here is derived from an EMBL/GenBank/DDBJ whole genome shotgun (WGS) entry which is preliminary data.</text>
</comment>
<evidence type="ECO:0000313" key="7">
    <source>
        <dbReference type="EMBL" id="MQX54537.1"/>
    </source>
</evidence>
<gene>
    <name evidence="7" type="ORF">GFN93_14890</name>
</gene>
<dbReference type="GO" id="GO:0004252">
    <property type="term" value="F:serine-type endopeptidase activity"/>
    <property type="evidence" value="ECO:0007669"/>
    <property type="project" value="InterPro"/>
</dbReference>
<dbReference type="GO" id="GO:0006508">
    <property type="term" value="P:proteolysis"/>
    <property type="evidence" value="ECO:0007669"/>
    <property type="project" value="UniProtKB-KW"/>
</dbReference>
<keyword evidence="4" id="KW-0472">Membrane</keyword>
<keyword evidence="4" id="KW-1133">Transmembrane helix</keyword>
<evidence type="ECO:0000259" key="6">
    <source>
        <dbReference type="PROSITE" id="PS50240"/>
    </source>
</evidence>
<dbReference type="PROSITE" id="PS00134">
    <property type="entry name" value="TRYPSIN_HIS"/>
    <property type="match status" value="1"/>
</dbReference>
<dbReference type="InterPro" id="IPR018114">
    <property type="entry name" value="TRYPSIN_HIS"/>
</dbReference>
<dbReference type="RefSeq" id="WP_153502113.1">
    <property type="nucleotide sequence ID" value="NZ_WIRE01000002.1"/>
</dbReference>
<dbReference type="InterPro" id="IPR001254">
    <property type="entry name" value="Trypsin_dom"/>
</dbReference>
<keyword evidence="5" id="KW-0732">Signal</keyword>
<keyword evidence="4" id="KW-0812">Transmembrane</keyword>
<keyword evidence="2" id="KW-1015">Disulfide bond</keyword>
<dbReference type="PROSITE" id="PS50240">
    <property type="entry name" value="TRYPSIN_DOM"/>
    <property type="match status" value="1"/>
</dbReference>
<keyword evidence="3" id="KW-0720">Serine protease</keyword>
<sequence length="597" mass="63681">MMIRTLPLALSMLLASQVLQANTATPRIVGGVDADEDWHTLVALISKPLKAQAITNGWPSPVYEAQFCGGTLLSKDWVMTAAHCVTGQSSNDLEILVGSQTLDVDPSSALLKDVASIHIHPNYSSSTDRNDIALIRLSEPADPDAGGVSTAVLARAGTDRTLDSEPSYNEILSALGWGVISYEGANKDPEYPSLLQEVALDYLPNSTCQNLYNRNANSETIYGSMICARETNPDTGDAFGEDSCQGDSGGPLFVTLNPLNDSPQVGVTSFGYTCGDFTIPGVYTRVSSFLGWIEQVTSTQRPLRDLAIPADDQDYQGVATVPFSVTIANLGNRDATDFALKIEHGSSLTLTEQQAGLNCSNTSSTLMECSYTGSAVTGGSDLAMPFSATDALVRESGSETLSVTVTLDNHRDYHRLNDSGQITLDFGYPSISINAEPFCLNPGDSTVQVRVKATLVNASTQIHSVDTQLSGTLPESLTLIGKTSTNCSIDELRQFTCDLGKIEANNELVAILAVTAVPETLESIQVDVDNQNGFTNDSVLSQTVDLDFSREDLPTCPKIKTPVSTLRGGSSGGGAPAPGMLVLTMGLIYWRQRRRGH</sequence>
<dbReference type="SUPFAM" id="SSF50494">
    <property type="entry name" value="Trypsin-like serine proteases"/>
    <property type="match status" value="1"/>
</dbReference>
<evidence type="ECO:0000256" key="5">
    <source>
        <dbReference type="SAM" id="SignalP"/>
    </source>
</evidence>
<keyword evidence="3" id="KW-0378">Hydrolase</keyword>
<dbReference type="InterPro" id="IPR050430">
    <property type="entry name" value="Peptidase_S1"/>
</dbReference>
<keyword evidence="8" id="KW-1185">Reference proteome</keyword>
<reference evidence="7 8" key="1">
    <citation type="submission" date="2019-10" db="EMBL/GenBank/DDBJ databases">
        <title>Alcanivorax sp.PA15-N-34 draft genome sequence.</title>
        <authorList>
            <person name="Liao X."/>
            <person name="Shao Z."/>
        </authorList>
    </citation>
    <scope>NUCLEOTIDE SEQUENCE [LARGE SCALE GENOMIC DNA]</scope>
    <source>
        <strain evidence="7 8">PA15-N-34</strain>
    </source>
</reference>
<evidence type="ECO:0000256" key="3">
    <source>
        <dbReference type="RuleBase" id="RU363034"/>
    </source>
</evidence>
<dbReference type="CDD" id="cd00190">
    <property type="entry name" value="Tryp_SPc"/>
    <property type="match status" value="1"/>
</dbReference>
<dbReference type="PANTHER" id="PTHR24276">
    <property type="entry name" value="POLYSERASE-RELATED"/>
    <property type="match status" value="1"/>
</dbReference>
<evidence type="ECO:0000256" key="2">
    <source>
        <dbReference type="ARBA" id="ARBA00023157"/>
    </source>
</evidence>
<evidence type="ECO:0000256" key="4">
    <source>
        <dbReference type="SAM" id="Phobius"/>
    </source>
</evidence>
<dbReference type="FunFam" id="2.40.10.10:FF:000068">
    <property type="entry name" value="transmembrane protease serine 2"/>
    <property type="match status" value="1"/>
</dbReference>
<feature type="chain" id="PRO_5026895558" evidence="5">
    <location>
        <begin position="21"/>
        <end position="597"/>
    </location>
</feature>
<comment type="similarity">
    <text evidence="1">Belongs to the peptidase S1 family.</text>
</comment>
<keyword evidence="3 7" id="KW-0645">Protease</keyword>
<dbReference type="InterPro" id="IPR001314">
    <property type="entry name" value="Peptidase_S1A"/>
</dbReference>
<dbReference type="Gene3D" id="2.40.10.10">
    <property type="entry name" value="Trypsin-like serine proteases"/>
    <property type="match status" value="1"/>
</dbReference>
<feature type="signal peptide" evidence="5">
    <location>
        <begin position="1"/>
        <end position="20"/>
    </location>
</feature>